<evidence type="ECO:0000313" key="2">
    <source>
        <dbReference type="Proteomes" id="UP000775213"/>
    </source>
</evidence>
<evidence type="ECO:0000313" key="1">
    <source>
        <dbReference type="EMBL" id="KAH0451130.1"/>
    </source>
</evidence>
<gene>
    <name evidence="1" type="ORF">IEQ34_018429</name>
</gene>
<protein>
    <submittedName>
        <fullName evidence="1">Uncharacterized protein</fullName>
    </submittedName>
</protein>
<comment type="caution">
    <text evidence="1">The sequence shown here is derived from an EMBL/GenBank/DDBJ whole genome shotgun (WGS) entry which is preliminary data.</text>
</comment>
<name>A0AAV7G5X9_DENCH</name>
<accession>A0AAV7G5X9</accession>
<dbReference type="AlphaFoldDB" id="A0AAV7G5X9"/>
<proteinExistence type="predicted"/>
<organism evidence="1 2">
    <name type="scientific">Dendrobium chrysotoxum</name>
    <name type="common">Orchid</name>
    <dbReference type="NCBI Taxonomy" id="161865"/>
    <lineage>
        <taxon>Eukaryota</taxon>
        <taxon>Viridiplantae</taxon>
        <taxon>Streptophyta</taxon>
        <taxon>Embryophyta</taxon>
        <taxon>Tracheophyta</taxon>
        <taxon>Spermatophyta</taxon>
        <taxon>Magnoliopsida</taxon>
        <taxon>Liliopsida</taxon>
        <taxon>Asparagales</taxon>
        <taxon>Orchidaceae</taxon>
        <taxon>Epidendroideae</taxon>
        <taxon>Malaxideae</taxon>
        <taxon>Dendrobiinae</taxon>
        <taxon>Dendrobium</taxon>
    </lineage>
</organism>
<keyword evidence="2" id="KW-1185">Reference proteome</keyword>
<reference evidence="1 2" key="1">
    <citation type="journal article" date="2021" name="Hortic Res">
        <title>Chromosome-scale assembly of the Dendrobium chrysotoxum genome enhances the understanding of orchid evolution.</title>
        <authorList>
            <person name="Zhang Y."/>
            <person name="Zhang G.Q."/>
            <person name="Zhang D."/>
            <person name="Liu X.D."/>
            <person name="Xu X.Y."/>
            <person name="Sun W.H."/>
            <person name="Yu X."/>
            <person name="Zhu X."/>
            <person name="Wang Z.W."/>
            <person name="Zhao X."/>
            <person name="Zhong W.Y."/>
            <person name="Chen H."/>
            <person name="Yin W.L."/>
            <person name="Huang T."/>
            <person name="Niu S.C."/>
            <person name="Liu Z.J."/>
        </authorList>
    </citation>
    <scope>NUCLEOTIDE SEQUENCE [LARGE SCALE GENOMIC DNA]</scope>
    <source>
        <strain evidence="1">Lindl</strain>
    </source>
</reference>
<sequence length="169" mass="17633">MVGRSPGSSCRQHNATFTASLTSSSLTLPSSLRSANSKYLPLSCISSAAIGKYPTSPMPELPLDDPPPPLDSTDLTDQLCQAKVGDLDAAAVVKENVLRLDVAVDDLLVAAEVEVGEPTRRADGNVHPLLPFEHRAGGAEQGAVQGPTVHVFVYEHPAATLGAESAEAH</sequence>
<dbReference type="Proteomes" id="UP000775213">
    <property type="component" value="Unassembled WGS sequence"/>
</dbReference>
<dbReference type="EMBL" id="JAGFBR010000017">
    <property type="protein sequence ID" value="KAH0451130.1"/>
    <property type="molecule type" value="Genomic_DNA"/>
</dbReference>